<dbReference type="InterPro" id="IPR005046">
    <property type="entry name" value="DUF285"/>
</dbReference>
<protein>
    <recommendedName>
        <fullName evidence="4">Lipoprotein</fullName>
    </recommendedName>
</protein>
<dbReference type="EMBL" id="PHNE01000004">
    <property type="protein sequence ID" value="PPE05131.1"/>
    <property type="molecule type" value="Genomic_DNA"/>
</dbReference>
<keyword evidence="3" id="KW-1185">Reference proteome</keyword>
<dbReference type="InterPro" id="IPR011889">
    <property type="entry name" value="Liste_lipo_26"/>
</dbReference>
<dbReference type="RefSeq" id="WP_051437356.1">
    <property type="nucleotide sequence ID" value="NZ_PHNE01000004.1"/>
</dbReference>
<accession>A0A2S5RCS6</accession>
<proteinExistence type="predicted"/>
<dbReference type="NCBIfam" id="NF038029">
    <property type="entry name" value="LP_plasma"/>
    <property type="match status" value="1"/>
</dbReference>
<organism evidence="2 3">
    <name type="scientific">Williamsoniiplasma lucivorax</name>
    <dbReference type="NCBI Taxonomy" id="209274"/>
    <lineage>
        <taxon>Bacteria</taxon>
        <taxon>Bacillati</taxon>
        <taxon>Mycoplasmatota</taxon>
        <taxon>Mollicutes</taxon>
        <taxon>Entomoplasmatales</taxon>
        <taxon>Williamsoniiplasma</taxon>
    </lineage>
</organism>
<dbReference type="Proteomes" id="UP000237865">
    <property type="component" value="Unassembled WGS sequence"/>
</dbReference>
<evidence type="ECO:0000313" key="2">
    <source>
        <dbReference type="EMBL" id="PPE05131.1"/>
    </source>
</evidence>
<sequence>MKKILSILASISLTVPTTLLVVSCGTRIINLSDLETNIGGIDGLADNYIIEGIRKANPGYYFGVGDLSINFDTLHTDDGEPKTGSVEVEGKRIDAGTFTVQFTLNSADLSELERLIAEADDTIQGSKIDQAWFTFNQAIGFAKGVVEVSPLAHKQLAVNGAYYDLNWAMYEFKEANDKKLDLWMLNANIASAKDVVKTDQKDPAAKEVLQNAITAAEAVRDNANGQIWTKEEQEKIAKAADTLWSAVVTFIILPNTNQPTKHLNQEQNNLNFSDRMPTNVLENENQRLSDQLVLEGENMSRATNDLDNVNKTPQQDLEALLAQAKVLEQKDKSFDEYLKLRKAIGHVEGILSVYENETENGSVLSSAIADFKSAMKTFTESPDLKAEKATAKLSDRIKTATDAMGSNHFKPAEIVNNLQGAIITANGVVIANLGISEEKQILEAINELQLAILKFYAADKALADYRELDNTIIEAKNLFENEKDNKIQSIVEKLEREIIKAQEVRGQNLTLDLQDQVNQVVKTLKDTMRWFNDEASNRKEISELIKVTNLGRIEDNKETFIKEAIISKNPGVTDKNFAVDIASITNNKATIKGIGDYKGTIEVTFFIKIRHISTIENELQKVIDSKQDGLWTIQQLEEAFVNANLDIKDGIKIDSKGSLEDQKIGVSKFTITGKAIDGSNNFQYEGEIILYHVLNKEKQDKTIFIDAEKNVFQIRADWAPEGTKEIAHIGWDEMKKAHRAPGTILKVPNYISPEIKSLSEFFKDAAQFNGNISNWDTSNVEIMAYTFQGATLFNGDLSNWNTWNVISMRYMFHNASAFNSDISKWDTRNLLEMESMFADAKSFNHDLKWNVSQVLIMANVFKGASAFNGDISDWDPLNVTTMANMFHSASAFNGDISSWNTKQVTNMNMMFYQAKEFTRDLSDLQVPKVTTHANFALYSGIQNDTRKHPKWVP</sequence>
<keyword evidence="1" id="KW-0175">Coiled coil</keyword>
<dbReference type="InterPro" id="IPR054816">
    <property type="entry name" value="Lipoprotein_mollicutes-type_CS"/>
</dbReference>
<dbReference type="Pfam" id="PF03382">
    <property type="entry name" value="DUF285"/>
    <property type="match status" value="2"/>
</dbReference>
<comment type="caution">
    <text evidence="2">The sequence shown here is derived from an EMBL/GenBank/DDBJ whole genome shotgun (WGS) entry which is preliminary data.</text>
</comment>
<reference evidence="2 3" key="1">
    <citation type="submission" date="2017-11" db="EMBL/GenBank/DDBJ databases">
        <title>Genome sequence of Entomoplasma lucivorax PIPN-2 (ATCC 49196).</title>
        <authorList>
            <person name="Lo W.-S."/>
            <person name="Gasparich G.E."/>
            <person name="Kuo C.-H."/>
        </authorList>
    </citation>
    <scope>NUCLEOTIDE SEQUENCE [LARGE SCALE GENOMIC DNA]</scope>
    <source>
        <strain evidence="2 3">PIPN-2</strain>
    </source>
</reference>
<dbReference type="AlphaFoldDB" id="A0A2S5RCS6"/>
<dbReference type="STRING" id="1399797.GCA_000518285_01206"/>
<feature type="coiled-coil region" evidence="1">
    <location>
        <begin position="458"/>
        <end position="485"/>
    </location>
</feature>
<evidence type="ECO:0008006" key="4">
    <source>
        <dbReference type="Google" id="ProtNLM"/>
    </source>
</evidence>
<dbReference type="PROSITE" id="PS51257">
    <property type="entry name" value="PROKAR_LIPOPROTEIN"/>
    <property type="match status" value="1"/>
</dbReference>
<gene>
    <name evidence="2" type="ORF">ELUCI_v1c06670</name>
</gene>
<evidence type="ECO:0000256" key="1">
    <source>
        <dbReference type="SAM" id="Coils"/>
    </source>
</evidence>
<evidence type="ECO:0000313" key="3">
    <source>
        <dbReference type="Proteomes" id="UP000237865"/>
    </source>
</evidence>
<name>A0A2S5RCS6_9MOLU</name>
<dbReference type="NCBIfam" id="TIGR02167">
    <property type="entry name" value="Liste_lipo_26"/>
    <property type="match status" value="4"/>
</dbReference>